<dbReference type="InterPro" id="IPR012464">
    <property type="entry name" value="DUF1676"/>
</dbReference>
<evidence type="ECO:0000313" key="4">
    <source>
        <dbReference type="Proteomes" id="UP000291343"/>
    </source>
</evidence>
<dbReference type="InParanoid" id="A0A482XUC0"/>
<dbReference type="PANTHER" id="PTHR21879">
    <property type="entry name" value="FI03362P-RELATED-RELATED"/>
    <property type="match status" value="1"/>
</dbReference>
<feature type="transmembrane region" description="Helical" evidence="2">
    <location>
        <begin position="257"/>
        <end position="274"/>
    </location>
</feature>
<evidence type="ECO:0000256" key="2">
    <source>
        <dbReference type="SAM" id="Phobius"/>
    </source>
</evidence>
<reference evidence="3 4" key="1">
    <citation type="journal article" date="2017" name="Gigascience">
        <title>Genome sequence of the small brown planthopper, Laodelphax striatellus.</title>
        <authorList>
            <person name="Zhu J."/>
            <person name="Jiang F."/>
            <person name="Wang X."/>
            <person name="Yang P."/>
            <person name="Bao Y."/>
            <person name="Zhao W."/>
            <person name="Wang W."/>
            <person name="Lu H."/>
            <person name="Wang Q."/>
            <person name="Cui N."/>
            <person name="Li J."/>
            <person name="Chen X."/>
            <person name="Luo L."/>
            <person name="Yu J."/>
            <person name="Kang L."/>
            <person name="Cui F."/>
        </authorList>
    </citation>
    <scope>NUCLEOTIDE SEQUENCE [LARGE SCALE GENOMIC DNA]</scope>
    <source>
        <strain evidence="3">Lst14</strain>
    </source>
</reference>
<gene>
    <name evidence="3" type="ORF">LSTR_LSTR008420</name>
</gene>
<dbReference type="AlphaFoldDB" id="A0A482XUC0"/>
<organism evidence="3 4">
    <name type="scientific">Laodelphax striatellus</name>
    <name type="common">Small brown planthopper</name>
    <name type="synonym">Delphax striatella</name>
    <dbReference type="NCBI Taxonomy" id="195883"/>
    <lineage>
        <taxon>Eukaryota</taxon>
        <taxon>Metazoa</taxon>
        <taxon>Ecdysozoa</taxon>
        <taxon>Arthropoda</taxon>
        <taxon>Hexapoda</taxon>
        <taxon>Insecta</taxon>
        <taxon>Pterygota</taxon>
        <taxon>Neoptera</taxon>
        <taxon>Paraneoptera</taxon>
        <taxon>Hemiptera</taxon>
        <taxon>Auchenorrhyncha</taxon>
        <taxon>Fulgoroidea</taxon>
        <taxon>Delphacidae</taxon>
        <taxon>Criomorphinae</taxon>
        <taxon>Laodelphax</taxon>
    </lineage>
</organism>
<dbReference type="Proteomes" id="UP000291343">
    <property type="component" value="Unassembled WGS sequence"/>
</dbReference>
<proteinExistence type="predicted"/>
<keyword evidence="2" id="KW-0472">Membrane</keyword>
<evidence type="ECO:0000313" key="3">
    <source>
        <dbReference type="EMBL" id="RZF49134.1"/>
    </source>
</evidence>
<accession>A0A482XUC0</accession>
<feature type="compositionally biased region" description="Polar residues" evidence="1">
    <location>
        <begin position="18"/>
        <end position="32"/>
    </location>
</feature>
<protein>
    <recommendedName>
        <fullName evidence="5">Osiris 19</fullName>
    </recommendedName>
</protein>
<keyword evidence="4" id="KW-1185">Reference proteome</keyword>
<evidence type="ECO:0000256" key="1">
    <source>
        <dbReference type="SAM" id="MobiDB-lite"/>
    </source>
</evidence>
<feature type="region of interest" description="Disordered" evidence="1">
    <location>
        <begin position="143"/>
        <end position="162"/>
    </location>
</feature>
<dbReference type="OrthoDB" id="6622845at2759"/>
<dbReference type="STRING" id="195883.A0A482XUC0"/>
<keyword evidence="2" id="KW-1133">Transmembrane helix</keyword>
<name>A0A482XUC0_LAOST</name>
<sequence length="342" mass="37529">MTLFKAPIQLDSDRIDPDNNSTHVPKDPQSTGWQWSMSINKSQRPADASHIHSVLAMAVKSLLSSVALAVSCFAVLVAALPTEGEVPSQQHIPEVKSVSDELRSQCANNDGIACIKYKFLDLLDQALRKDTIQVSDNVSVEKNSESVVESEQDNETNAPSGRGFLDEAEEYVKSHDLVVRLPKMLGGARLSFSSRNMDMDEVSMKLKLQDESGVEGKSRKNRRLRRLLIPLMIFVLLKAMTLVPLAVGVLGLKAWNALQLSFFSFVISISLAIFQLCKKIAADNAVVPAAHTSAWDAYKYAAARNFLTQAAGVGATERRLEDADDAQMLAYSGYPVAQYQRG</sequence>
<dbReference type="PANTHER" id="PTHR21879:SF6">
    <property type="entry name" value="OSIRIS 19, ISOFORM A"/>
    <property type="match status" value="1"/>
</dbReference>
<dbReference type="Pfam" id="PF07898">
    <property type="entry name" value="DUF1676"/>
    <property type="match status" value="1"/>
</dbReference>
<feature type="region of interest" description="Disordered" evidence="1">
    <location>
        <begin position="11"/>
        <end position="32"/>
    </location>
</feature>
<dbReference type="GO" id="GO:0016020">
    <property type="term" value="C:membrane"/>
    <property type="evidence" value="ECO:0007669"/>
    <property type="project" value="TreeGrafter"/>
</dbReference>
<dbReference type="FunCoup" id="A0A482XUC0">
    <property type="interactions" value="54"/>
</dbReference>
<evidence type="ECO:0008006" key="5">
    <source>
        <dbReference type="Google" id="ProtNLM"/>
    </source>
</evidence>
<keyword evidence="2" id="KW-0812">Transmembrane</keyword>
<comment type="caution">
    <text evidence="3">The sequence shown here is derived from an EMBL/GenBank/DDBJ whole genome shotgun (WGS) entry which is preliminary data.</text>
</comment>
<dbReference type="EMBL" id="QKKF02000377">
    <property type="protein sequence ID" value="RZF49134.1"/>
    <property type="molecule type" value="Genomic_DNA"/>
</dbReference>
<feature type="transmembrane region" description="Helical" evidence="2">
    <location>
        <begin position="227"/>
        <end position="251"/>
    </location>
</feature>